<proteinExistence type="predicted"/>
<reference evidence="1 2" key="1">
    <citation type="journal article" date="2023" name="Elife">
        <title>Identification of key yeast species and microbe-microbe interactions impacting larval growth of Drosophila in the wild.</title>
        <authorList>
            <person name="Mure A."/>
            <person name="Sugiura Y."/>
            <person name="Maeda R."/>
            <person name="Honda K."/>
            <person name="Sakurai N."/>
            <person name="Takahashi Y."/>
            <person name="Watada M."/>
            <person name="Katoh T."/>
            <person name="Gotoh A."/>
            <person name="Gotoh Y."/>
            <person name="Taniguchi I."/>
            <person name="Nakamura K."/>
            <person name="Hayashi T."/>
            <person name="Katayama T."/>
            <person name="Uemura T."/>
            <person name="Hattori Y."/>
        </authorList>
    </citation>
    <scope>NUCLEOTIDE SEQUENCE [LARGE SCALE GENOMIC DNA]</scope>
    <source>
        <strain evidence="1 2">PK-24</strain>
    </source>
</reference>
<comment type="caution">
    <text evidence="1">The sequence shown here is derived from an EMBL/GenBank/DDBJ whole genome shotgun (WGS) entry which is preliminary data.</text>
</comment>
<name>A0AAV5RBZ3_PICKL</name>
<dbReference type="AlphaFoldDB" id="A0AAV5RBZ3"/>
<dbReference type="Proteomes" id="UP001378960">
    <property type="component" value="Unassembled WGS sequence"/>
</dbReference>
<dbReference type="EMBL" id="BTGB01000009">
    <property type="protein sequence ID" value="GMM48810.1"/>
    <property type="molecule type" value="Genomic_DNA"/>
</dbReference>
<organism evidence="1 2">
    <name type="scientific">Pichia kluyveri</name>
    <name type="common">Yeast</name>
    <dbReference type="NCBI Taxonomy" id="36015"/>
    <lineage>
        <taxon>Eukaryota</taxon>
        <taxon>Fungi</taxon>
        <taxon>Dikarya</taxon>
        <taxon>Ascomycota</taxon>
        <taxon>Saccharomycotina</taxon>
        <taxon>Pichiomycetes</taxon>
        <taxon>Pichiales</taxon>
        <taxon>Pichiaceae</taxon>
        <taxon>Pichia</taxon>
    </lineage>
</organism>
<evidence type="ECO:0000313" key="1">
    <source>
        <dbReference type="EMBL" id="GMM48810.1"/>
    </source>
</evidence>
<protein>
    <submittedName>
        <fullName evidence="1">Uncharacterized protein</fullName>
    </submittedName>
</protein>
<keyword evidence="2" id="KW-1185">Reference proteome</keyword>
<evidence type="ECO:0000313" key="2">
    <source>
        <dbReference type="Proteomes" id="UP001378960"/>
    </source>
</evidence>
<gene>
    <name evidence="1" type="ORF">DAPK24_054080</name>
</gene>
<accession>A0AAV5RBZ3</accession>
<sequence length="71" mass="8153">MQEANVLVEKLKYTIPNTYIEAIRTPQAEQWKKAVLEEINSINKKEVYTLVDKSEIPKGALVNLAYSEKMV</sequence>